<keyword evidence="4" id="KW-1134">Transmembrane beta strand</keyword>
<dbReference type="PANTHER" id="PTHR38762:SF1">
    <property type="entry name" value="CRYPTIC OUTER MEMBRANE PORIN BGLH-RELATED"/>
    <property type="match status" value="1"/>
</dbReference>
<comment type="similarity">
    <text evidence="2">Belongs to the porin LamB (TC 1.B.3) family.</text>
</comment>
<name>A0A1Y5F9I4_9BACT</name>
<evidence type="ECO:0000256" key="8">
    <source>
        <dbReference type="ARBA" id="ARBA00023136"/>
    </source>
</evidence>
<dbReference type="InterPro" id="IPR050286">
    <property type="entry name" value="G_neg_Bact_CarbUptk_Porin"/>
</dbReference>
<dbReference type="GO" id="GO:0015774">
    <property type="term" value="P:polysaccharide transport"/>
    <property type="evidence" value="ECO:0007669"/>
    <property type="project" value="TreeGrafter"/>
</dbReference>
<dbReference type="EMBL" id="MAAO01000008">
    <property type="protein sequence ID" value="OUR95329.1"/>
    <property type="molecule type" value="Genomic_DNA"/>
</dbReference>
<dbReference type="GO" id="GO:0046930">
    <property type="term" value="C:pore complex"/>
    <property type="evidence" value="ECO:0007669"/>
    <property type="project" value="UniProtKB-KW"/>
</dbReference>
<evidence type="ECO:0000256" key="4">
    <source>
        <dbReference type="ARBA" id="ARBA00022452"/>
    </source>
</evidence>
<keyword evidence="5" id="KW-0812">Transmembrane</keyword>
<evidence type="ECO:0000256" key="7">
    <source>
        <dbReference type="ARBA" id="ARBA00023114"/>
    </source>
</evidence>
<comment type="subcellular location">
    <subcellularLocation>
        <location evidence="1">Cell outer membrane</location>
        <topology evidence="1">Multi-pass membrane protein</topology>
    </subcellularLocation>
</comment>
<evidence type="ECO:0000256" key="1">
    <source>
        <dbReference type="ARBA" id="ARBA00004571"/>
    </source>
</evidence>
<reference evidence="12" key="1">
    <citation type="journal article" date="2017" name="Proc. Natl. Acad. Sci. U.S.A.">
        <title>Simulation of Deepwater Horizon oil plume reveals substrate specialization within a complex community of hydrocarbon-degraders.</title>
        <authorList>
            <person name="Hu P."/>
            <person name="Dubinsky E.A."/>
            <person name="Probst A.J."/>
            <person name="Wang J."/>
            <person name="Sieber C.M.K."/>
            <person name="Tom L.M."/>
            <person name="Gardinali P."/>
            <person name="Banfield J.F."/>
            <person name="Atlas R.M."/>
            <person name="Andersen G.L."/>
        </authorList>
    </citation>
    <scope>NUCLEOTIDE SEQUENCE [LARGE SCALE GENOMIC DNA]</scope>
</reference>
<proteinExistence type="inferred from homology"/>
<dbReference type="AlphaFoldDB" id="A0A1Y5F9I4"/>
<evidence type="ECO:0000313" key="12">
    <source>
        <dbReference type="Proteomes" id="UP000196531"/>
    </source>
</evidence>
<dbReference type="SUPFAM" id="SSF56935">
    <property type="entry name" value="Porins"/>
    <property type="match status" value="1"/>
</dbReference>
<dbReference type="Pfam" id="PF02264">
    <property type="entry name" value="LamB"/>
    <property type="match status" value="1"/>
</dbReference>
<organism evidence="11 12">
    <name type="scientific">Halobacteriovorax marinus</name>
    <dbReference type="NCBI Taxonomy" id="97084"/>
    <lineage>
        <taxon>Bacteria</taxon>
        <taxon>Pseudomonadati</taxon>
        <taxon>Bdellovibrionota</taxon>
        <taxon>Bacteriovoracia</taxon>
        <taxon>Bacteriovoracales</taxon>
        <taxon>Halobacteriovoraceae</taxon>
        <taxon>Halobacteriovorax</taxon>
    </lineage>
</organism>
<dbReference type="Proteomes" id="UP000196531">
    <property type="component" value="Unassembled WGS sequence"/>
</dbReference>
<feature type="signal peptide" evidence="10">
    <location>
        <begin position="1"/>
        <end position="19"/>
    </location>
</feature>
<protein>
    <recommendedName>
        <fullName evidence="13">Maltoporin</fullName>
    </recommendedName>
</protein>
<evidence type="ECO:0000256" key="2">
    <source>
        <dbReference type="ARBA" id="ARBA00007055"/>
    </source>
</evidence>
<evidence type="ECO:0000256" key="3">
    <source>
        <dbReference type="ARBA" id="ARBA00022448"/>
    </source>
</evidence>
<evidence type="ECO:0000256" key="10">
    <source>
        <dbReference type="SAM" id="SignalP"/>
    </source>
</evidence>
<dbReference type="Gene3D" id="2.40.170.10">
    <property type="entry name" value="Porin, LamB type"/>
    <property type="match status" value="1"/>
</dbReference>
<keyword evidence="10" id="KW-0732">Signal</keyword>
<sequence>MKSTLTFIFLLTTSLEAHALTKGDFEYKGYFRSQSATNSKGGKQECFNNAGAPGNEFRLGNECTTFTEFTLVGHHLNKMVGGSKNISSVMTFSTNPNGDTGFEATSMFLAEAYIKMDNLFEKDITYWVGRRYYREFDAHINDWKYFMKVDGLGGGVENIKLPFGKLAVAQFMETGTNTSHRGTHIMNFTDIRIKDIKLAKKFTLDIWSAYAFAPGGYSSSTQTFNANKGYMVGGTFTNTFETGDNRVTIQWGEGLVQGLGLGNGNGATDNRASRQINKSANRFRIVENLTVGITKNWETHLVAAFENWSTGEGSDADGNWYDVGIRPVYIHNDHFQLAFEAGHSSIQADAEKNYAGAKLGRRKLTRFTIAPQLAMSKGIWARPVIRAFYTKTFWNSNNTASKQAAGQTHVGGTAYESATYGSSWGLQAEVWF</sequence>
<evidence type="ECO:0000256" key="9">
    <source>
        <dbReference type="ARBA" id="ARBA00023237"/>
    </source>
</evidence>
<evidence type="ECO:0008006" key="13">
    <source>
        <dbReference type="Google" id="ProtNLM"/>
    </source>
</evidence>
<keyword evidence="9" id="KW-0998">Cell outer membrane</keyword>
<feature type="chain" id="PRO_5011988946" description="Maltoporin" evidence="10">
    <location>
        <begin position="20"/>
        <end position="432"/>
    </location>
</feature>
<dbReference type="GO" id="GO:0015288">
    <property type="term" value="F:porin activity"/>
    <property type="evidence" value="ECO:0007669"/>
    <property type="project" value="UniProtKB-KW"/>
</dbReference>
<dbReference type="PANTHER" id="PTHR38762">
    <property type="entry name" value="CRYPTIC OUTER MEMBRANE PORIN BGLH-RELATED"/>
    <property type="match status" value="1"/>
</dbReference>
<accession>A0A1Y5F9I4</accession>
<evidence type="ECO:0000256" key="5">
    <source>
        <dbReference type="ARBA" id="ARBA00022692"/>
    </source>
</evidence>
<dbReference type="GO" id="GO:0015144">
    <property type="term" value="F:carbohydrate transmembrane transporter activity"/>
    <property type="evidence" value="ECO:0007669"/>
    <property type="project" value="TreeGrafter"/>
</dbReference>
<keyword evidence="8" id="KW-0472">Membrane</keyword>
<keyword evidence="7" id="KW-0626">Porin</keyword>
<gene>
    <name evidence="11" type="ORF">A9Q84_15950</name>
</gene>
<keyword evidence="3" id="KW-0813">Transport</keyword>
<evidence type="ECO:0000313" key="11">
    <source>
        <dbReference type="EMBL" id="OUR95329.1"/>
    </source>
</evidence>
<evidence type="ECO:0000256" key="6">
    <source>
        <dbReference type="ARBA" id="ARBA00023065"/>
    </source>
</evidence>
<dbReference type="InterPro" id="IPR036998">
    <property type="entry name" value="Porin_LamB_sf"/>
</dbReference>
<dbReference type="InterPro" id="IPR003192">
    <property type="entry name" value="Porin_LamB"/>
</dbReference>
<keyword evidence="6" id="KW-0406">Ion transport</keyword>
<dbReference type="GO" id="GO:0006811">
    <property type="term" value="P:monoatomic ion transport"/>
    <property type="evidence" value="ECO:0007669"/>
    <property type="project" value="UniProtKB-KW"/>
</dbReference>
<comment type="caution">
    <text evidence="11">The sequence shown here is derived from an EMBL/GenBank/DDBJ whole genome shotgun (WGS) entry which is preliminary data.</text>
</comment>
<dbReference type="GO" id="GO:0009279">
    <property type="term" value="C:cell outer membrane"/>
    <property type="evidence" value="ECO:0007669"/>
    <property type="project" value="UniProtKB-SubCell"/>
</dbReference>